<keyword evidence="10" id="KW-1185">Reference proteome</keyword>
<keyword evidence="9" id="KW-0282">Flagellum</keyword>
<dbReference type="InterPro" id="IPR023559">
    <property type="entry name" value="Flagellar_FlhD"/>
</dbReference>
<comment type="function">
    <text evidence="8">Functions in complex with FlhC as a master transcriptional regulator that regulates transcription of several flagellar and non-flagellar operons by binding to their promoter region. Activates expression of class 2 flagellar genes, including fliA, which is a flagellum-specific sigma factor that turns on the class 3 genes. Also regulates genes whose products function in a variety of physiological pathways.</text>
</comment>
<name>A0A8S0WAE2_9GAMM</name>
<evidence type="ECO:0000256" key="5">
    <source>
        <dbReference type="ARBA" id="ARBA00023157"/>
    </source>
</evidence>
<dbReference type="GO" id="GO:0003677">
    <property type="term" value="F:DNA binding"/>
    <property type="evidence" value="ECO:0007669"/>
    <property type="project" value="UniProtKB-KW"/>
</dbReference>
<keyword evidence="5" id="KW-1015">Disulfide bond</keyword>
<dbReference type="EMBL" id="CADCXN010000055">
    <property type="protein sequence ID" value="CAA9890679.1"/>
    <property type="molecule type" value="Genomic_DNA"/>
</dbReference>
<keyword evidence="7" id="KW-0804">Transcription</keyword>
<dbReference type="AlphaFoldDB" id="A0A8S0WAE2"/>
<dbReference type="GO" id="GO:0044780">
    <property type="term" value="P:bacterial-type flagellum assembly"/>
    <property type="evidence" value="ECO:0007669"/>
    <property type="project" value="InterPro"/>
</dbReference>
<organism evidence="9 10">
    <name type="scientific">Candidatus Methylobacter favarea</name>
    <dbReference type="NCBI Taxonomy" id="2707345"/>
    <lineage>
        <taxon>Bacteria</taxon>
        <taxon>Pseudomonadati</taxon>
        <taxon>Pseudomonadota</taxon>
        <taxon>Gammaproteobacteria</taxon>
        <taxon>Methylococcales</taxon>
        <taxon>Methylococcaceae</taxon>
        <taxon>Methylobacter</taxon>
    </lineage>
</organism>
<dbReference type="RefSeq" id="WP_246246944.1">
    <property type="nucleotide sequence ID" value="NZ_CADCXN010000055.1"/>
</dbReference>
<proteinExistence type="predicted"/>
<keyword evidence="9" id="KW-0966">Cell projection</keyword>
<keyword evidence="4" id="KW-0238">DNA-binding</keyword>
<accession>A0A8S0WAE2</accession>
<dbReference type="Proteomes" id="UP000494216">
    <property type="component" value="Unassembled WGS sequence"/>
</dbReference>
<evidence type="ECO:0000256" key="1">
    <source>
        <dbReference type="ARBA" id="ARBA00022490"/>
    </source>
</evidence>
<evidence type="ECO:0000256" key="2">
    <source>
        <dbReference type="ARBA" id="ARBA00022795"/>
    </source>
</evidence>
<keyword evidence="2" id="KW-1005">Bacterial flagellum biogenesis</keyword>
<evidence type="ECO:0000313" key="10">
    <source>
        <dbReference type="Proteomes" id="UP000494216"/>
    </source>
</evidence>
<gene>
    <name evidence="9" type="ORF">METHB2_270009</name>
</gene>
<evidence type="ECO:0000256" key="6">
    <source>
        <dbReference type="ARBA" id="ARBA00023159"/>
    </source>
</evidence>
<comment type="caution">
    <text evidence="9">The sequence shown here is derived from an EMBL/GenBank/DDBJ whole genome shotgun (WGS) entry which is preliminary data.</text>
</comment>
<keyword evidence="6" id="KW-0010">Activator</keyword>
<evidence type="ECO:0000256" key="3">
    <source>
        <dbReference type="ARBA" id="ARBA00023015"/>
    </source>
</evidence>
<dbReference type="Gene3D" id="1.10.4000.10">
    <property type="entry name" value="Flagellar transcriptional activator FlhD"/>
    <property type="match status" value="1"/>
</dbReference>
<evidence type="ECO:0000256" key="7">
    <source>
        <dbReference type="ARBA" id="ARBA00023163"/>
    </source>
</evidence>
<keyword evidence="1" id="KW-0963">Cytoplasm</keyword>
<evidence type="ECO:0000256" key="8">
    <source>
        <dbReference type="ARBA" id="ARBA00025431"/>
    </source>
</evidence>
<protein>
    <submittedName>
        <fullName evidence="9">Flagellar transcriptional regulator FlhD</fullName>
    </submittedName>
</protein>
<keyword evidence="9" id="KW-0969">Cilium</keyword>
<dbReference type="SUPFAM" id="SSF63592">
    <property type="entry name" value="Flagellar transcriptional activator FlhD"/>
    <property type="match status" value="1"/>
</dbReference>
<sequence>MSTLEQDIAHLNFEYLMLARECARNNPIEAAWRFGVDRKQIEELSGFSVEKSGSYLALQEP</sequence>
<dbReference type="GO" id="GO:0045893">
    <property type="term" value="P:positive regulation of DNA-templated transcription"/>
    <property type="evidence" value="ECO:0007669"/>
    <property type="project" value="InterPro"/>
</dbReference>
<dbReference type="Pfam" id="PF05247">
    <property type="entry name" value="FlhD"/>
    <property type="match status" value="1"/>
</dbReference>
<reference evidence="9 10" key="1">
    <citation type="submission" date="2020-02" db="EMBL/GenBank/DDBJ databases">
        <authorList>
            <person name="Hogendoorn C."/>
        </authorList>
    </citation>
    <scope>NUCLEOTIDE SEQUENCE [LARGE SCALE GENOMIC DNA]</scope>
    <source>
        <strain evidence="9">METHB21</strain>
    </source>
</reference>
<keyword evidence="3" id="KW-0805">Transcription regulation</keyword>
<evidence type="ECO:0000256" key="4">
    <source>
        <dbReference type="ARBA" id="ARBA00023125"/>
    </source>
</evidence>
<evidence type="ECO:0000313" key="9">
    <source>
        <dbReference type="EMBL" id="CAA9890679.1"/>
    </source>
</evidence>
<dbReference type="InterPro" id="IPR036194">
    <property type="entry name" value="FlhD_sf"/>
</dbReference>